<keyword evidence="9" id="KW-0046">Antibiotic resistance</keyword>
<accession>A0A9D1TRU4</accession>
<evidence type="ECO:0000256" key="9">
    <source>
        <dbReference type="ARBA" id="ARBA00023251"/>
    </source>
</evidence>
<evidence type="ECO:0000256" key="10">
    <source>
        <dbReference type="SAM" id="Phobius"/>
    </source>
</evidence>
<dbReference type="GO" id="GO:0046677">
    <property type="term" value="P:response to antibiotic"/>
    <property type="evidence" value="ECO:0007669"/>
    <property type="project" value="UniProtKB-KW"/>
</dbReference>
<gene>
    <name evidence="11" type="ORF">H9892_04460</name>
</gene>
<dbReference type="GO" id="GO:0042910">
    <property type="term" value="F:xenobiotic transmembrane transporter activity"/>
    <property type="evidence" value="ECO:0007669"/>
    <property type="project" value="InterPro"/>
</dbReference>
<dbReference type="InterPro" id="IPR002528">
    <property type="entry name" value="MATE_fam"/>
</dbReference>
<dbReference type="EMBL" id="DXHS01000070">
    <property type="protein sequence ID" value="HIW02572.1"/>
    <property type="molecule type" value="Genomic_DNA"/>
</dbReference>
<evidence type="ECO:0000256" key="4">
    <source>
        <dbReference type="ARBA" id="ARBA00022448"/>
    </source>
</evidence>
<dbReference type="NCBIfam" id="TIGR00797">
    <property type="entry name" value="matE"/>
    <property type="match status" value="1"/>
</dbReference>
<feature type="transmembrane region" description="Helical" evidence="10">
    <location>
        <begin position="177"/>
        <end position="198"/>
    </location>
</feature>
<dbReference type="InterPro" id="IPR048279">
    <property type="entry name" value="MdtK-like"/>
</dbReference>
<dbReference type="PANTHER" id="PTHR43823">
    <property type="entry name" value="SPORULATION PROTEIN YKVU"/>
    <property type="match status" value="1"/>
</dbReference>
<keyword evidence="4" id="KW-0813">Transport</keyword>
<dbReference type="PANTHER" id="PTHR43823:SF3">
    <property type="entry name" value="MULTIDRUG EXPORT PROTEIN MEPA"/>
    <property type="match status" value="1"/>
</dbReference>
<comment type="subcellular location">
    <subcellularLocation>
        <location evidence="1">Cell membrane</location>
        <topology evidence="1">Multi-pass membrane protein</topology>
    </subcellularLocation>
</comment>
<evidence type="ECO:0000256" key="5">
    <source>
        <dbReference type="ARBA" id="ARBA00022475"/>
    </source>
</evidence>
<organism evidence="11 12">
    <name type="scientific">Candidatus Protoclostridium stercorigallinarum</name>
    <dbReference type="NCBI Taxonomy" id="2838741"/>
    <lineage>
        <taxon>Bacteria</taxon>
        <taxon>Bacillati</taxon>
        <taxon>Bacillota</taxon>
        <taxon>Clostridia</taxon>
        <taxon>Candidatus Protoclostridium</taxon>
    </lineage>
</organism>
<evidence type="ECO:0000256" key="7">
    <source>
        <dbReference type="ARBA" id="ARBA00022989"/>
    </source>
</evidence>
<evidence type="ECO:0000256" key="8">
    <source>
        <dbReference type="ARBA" id="ARBA00023136"/>
    </source>
</evidence>
<protein>
    <recommendedName>
        <fullName evidence="3">Multidrug export protein MepA</fullName>
    </recommendedName>
</protein>
<evidence type="ECO:0000313" key="11">
    <source>
        <dbReference type="EMBL" id="HIW02572.1"/>
    </source>
</evidence>
<reference evidence="11" key="1">
    <citation type="journal article" date="2021" name="PeerJ">
        <title>Extensive microbial diversity within the chicken gut microbiome revealed by metagenomics and culture.</title>
        <authorList>
            <person name="Gilroy R."/>
            <person name="Ravi A."/>
            <person name="Getino M."/>
            <person name="Pursley I."/>
            <person name="Horton D.L."/>
            <person name="Alikhan N.F."/>
            <person name="Baker D."/>
            <person name="Gharbi K."/>
            <person name="Hall N."/>
            <person name="Watson M."/>
            <person name="Adriaenssens E.M."/>
            <person name="Foster-Nyarko E."/>
            <person name="Jarju S."/>
            <person name="Secka A."/>
            <person name="Antonio M."/>
            <person name="Oren A."/>
            <person name="Chaudhuri R.R."/>
            <person name="La Ragione R."/>
            <person name="Hildebrand F."/>
            <person name="Pallen M.J."/>
        </authorList>
    </citation>
    <scope>NUCLEOTIDE SEQUENCE</scope>
    <source>
        <strain evidence="11">12435</strain>
    </source>
</reference>
<feature type="transmembrane region" description="Helical" evidence="10">
    <location>
        <begin position="408"/>
        <end position="430"/>
    </location>
</feature>
<name>A0A9D1TRU4_9FIRM</name>
<feature type="transmembrane region" description="Helical" evidence="10">
    <location>
        <begin position="282"/>
        <end position="300"/>
    </location>
</feature>
<feature type="transmembrane region" description="Helical" evidence="10">
    <location>
        <begin position="204"/>
        <end position="224"/>
    </location>
</feature>
<dbReference type="PIRSF" id="PIRSF006603">
    <property type="entry name" value="DinF"/>
    <property type="match status" value="1"/>
</dbReference>
<keyword evidence="5" id="KW-1003">Cell membrane</keyword>
<feature type="transmembrane region" description="Helical" evidence="10">
    <location>
        <begin position="329"/>
        <end position="352"/>
    </location>
</feature>
<evidence type="ECO:0000313" key="12">
    <source>
        <dbReference type="Proteomes" id="UP000823990"/>
    </source>
</evidence>
<dbReference type="CDD" id="cd13143">
    <property type="entry name" value="MATE_MepA_like"/>
    <property type="match status" value="1"/>
</dbReference>
<evidence type="ECO:0000256" key="1">
    <source>
        <dbReference type="ARBA" id="ARBA00004651"/>
    </source>
</evidence>
<keyword evidence="7 10" id="KW-1133">Transmembrane helix</keyword>
<feature type="transmembrane region" description="Helical" evidence="10">
    <location>
        <begin position="245"/>
        <end position="270"/>
    </location>
</feature>
<dbReference type="Proteomes" id="UP000823990">
    <property type="component" value="Unassembled WGS sequence"/>
</dbReference>
<evidence type="ECO:0000256" key="6">
    <source>
        <dbReference type="ARBA" id="ARBA00022692"/>
    </source>
</evidence>
<keyword evidence="6 10" id="KW-0812">Transmembrane</keyword>
<feature type="transmembrane region" description="Helical" evidence="10">
    <location>
        <begin position="372"/>
        <end position="396"/>
    </location>
</feature>
<dbReference type="Pfam" id="PF01554">
    <property type="entry name" value="MatE"/>
    <property type="match status" value="2"/>
</dbReference>
<feature type="transmembrane region" description="Helical" evidence="10">
    <location>
        <begin position="436"/>
        <end position="454"/>
    </location>
</feature>
<feature type="transmembrane region" description="Helical" evidence="10">
    <location>
        <begin position="60"/>
        <end position="81"/>
    </location>
</feature>
<feature type="transmembrane region" description="Helical" evidence="10">
    <location>
        <begin position="22"/>
        <end position="40"/>
    </location>
</feature>
<keyword evidence="8 10" id="KW-0472">Membrane</keyword>
<dbReference type="InterPro" id="IPR045070">
    <property type="entry name" value="MATE_MepA-like"/>
</dbReference>
<dbReference type="GO" id="GO:0005886">
    <property type="term" value="C:plasma membrane"/>
    <property type="evidence" value="ECO:0007669"/>
    <property type="project" value="UniProtKB-SubCell"/>
</dbReference>
<feature type="transmembrane region" description="Helical" evidence="10">
    <location>
        <begin position="144"/>
        <end position="165"/>
    </location>
</feature>
<dbReference type="AlphaFoldDB" id="A0A9D1TRU4"/>
<comment type="caution">
    <text evidence="11">The sequence shown here is derived from an EMBL/GenBank/DDBJ whole genome shotgun (WGS) entry which is preliminary data.</text>
</comment>
<feature type="transmembrane region" description="Helical" evidence="10">
    <location>
        <begin position="102"/>
        <end position="124"/>
    </location>
</feature>
<proteinExistence type="inferred from homology"/>
<evidence type="ECO:0000256" key="2">
    <source>
        <dbReference type="ARBA" id="ARBA00008417"/>
    </source>
</evidence>
<dbReference type="InterPro" id="IPR051327">
    <property type="entry name" value="MATE_MepA_subfamily"/>
</dbReference>
<comment type="similarity">
    <text evidence="2">Belongs to the multi antimicrobial extrusion (MATE) (TC 2.A.66.1) family. MepA subfamily.</text>
</comment>
<evidence type="ECO:0000256" key="3">
    <source>
        <dbReference type="ARBA" id="ARBA00022106"/>
    </source>
</evidence>
<dbReference type="GO" id="GO:0015297">
    <property type="term" value="F:antiporter activity"/>
    <property type="evidence" value="ECO:0007669"/>
    <property type="project" value="InterPro"/>
</dbReference>
<reference evidence="11" key="2">
    <citation type="submission" date="2021-04" db="EMBL/GenBank/DDBJ databases">
        <authorList>
            <person name="Gilroy R."/>
        </authorList>
    </citation>
    <scope>NUCLEOTIDE SEQUENCE</scope>
    <source>
        <strain evidence="11">12435</strain>
    </source>
</reference>
<sequence>MKDEVKKEKRLPDLGRDPVGKLVAKLAVPAIAAQLINLLYNMVDRMYVAALPGEGTQALAALGVVFPITLIVTAFGYLVGLGGAPIANMRMGEGKRDEANRVFCNAFLMLAFFGAALTVVVLTAGDALLVLFGAPDDCMEQASGYLFVYGTGTLFVMFVVGLNPYITAQGRSVMSMLTVLLGAVLNIALDPLFIYAFGMGVSGAAVATVISQAASAVWALSFFFRKNSLFRFRIGDMRPHIKIMLGVLALGLSPFIMTATESAVQIVFNINLKWSTGGSSDYTAALTVMMSALQMVSMPLNGLGTGVQPLVSYNYGAGNTERVKRAVKIITIAALIGSTSVWLLSVLFPQLYAFIFNASEPVTALVKKYTPFFMMGTIMFFAQMTLQNTFVALGQAKISISLACLRKIVLLIPLCFILPNFLGAFGVFLSEGIADITAGIITAAAFFIRFPRLLDKREKRIN</sequence>